<organism evidence="2 3">
    <name type="scientific">Dryococelus australis</name>
    <dbReference type="NCBI Taxonomy" id="614101"/>
    <lineage>
        <taxon>Eukaryota</taxon>
        <taxon>Metazoa</taxon>
        <taxon>Ecdysozoa</taxon>
        <taxon>Arthropoda</taxon>
        <taxon>Hexapoda</taxon>
        <taxon>Insecta</taxon>
        <taxon>Pterygota</taxon>
        <taxon>Neoptera</taxon>
        <taxon>Polyneoptera</taxon>
        <taxon>Phasmatodea</taxon>
        <taxon>Verophasmatodea</taxon>
        <taxon>Anareolatae</taxon>
        <taxon>Phasmatidae</taxon>
        <taxon>Eurycanthinae</taxon>
        <taxon>Dryococelus</taxon>
    </lineage>
</organism>
<proteinExistence type="predicted"/>
<protein>
    <recommendedName>
        <fullName evidence="1">Mutator-like transposase domain-containing protein</fullName>
    </recommendedName>
</protein>
<sequence length="178" mass="19971">MEKAAKDEAVNVVIRECGDVGKEGFPLVTVISDYMWGKGSYRNKYNSMSGTVGIGIAGYRTKKVLHLEVRNKYCAICDREHRKSNIPPHKCYNRWTGPSTAKEADGIVAGLTKSIPLHGLKYARLFNDGDSSVHKKQNEYLPYGPDVLVAKIEFRNHILRNYADRLLELSLNKTIGTV</sequence>
<comment type="caution">
    <text evidence="2">The sequence shown here is derived from an EMBL/GenBank/DDBJ whole genome shotgun (WGS) entry which is preliminary data.</text>
</comment>
<dbReference type="InterPro" id="IPR049012">
    <property type="entry name" value="Mutator_transp_dom"/>
</dbReference>
<dbReference type="Proteomes" id="UP001159363">
    <property type="component" value="Chromosome 10"/>
</dbReference>
<gene>
    <name evidence="2" type="ORF">PR048_025687</name>
</gene>
<evidence type="ECO:0000313" key="3">
    <source>
        <dbReference type="Proteomes" id="UP001159363"/>
    </source>
</evidence>
<name>A0ABQ9GJA2_9NEOP</name>
<dbReference type="EMBL" id="JARBHB010000011">
    <property type="protein sequence ID" value="KAJ8872086.1"/>
    <property type="molecule type" value="Genomic_DNA"/>
</dbReference>
<keyword evidence="3" id="KW-1185">Reference proteome</keyword>
<feature type="domain" description="Mutator-like transposase" evidence="1">
    <location>
        <begin position="8"/>
        <end position="169"/>
    </location>
</feature>
<accession>A0ABQ9GJA2</accession>
<reference evidence="2 3" key="1">
    <citation type="submission" date="2023-02" db="EMBL/GenBank/DDBJ databases">
        <title>LHISI_Scaffold_Assembly.</title>
        <authorList>
            <person name="Stuart O.P."/>
            <person name="Cleave R."/>
            <person name="Magrath M.J.L."/>
            <person name="Mikheyev A.S."/>
        </authorList>
    </citation>
    <scope>NUCLEOTIDE SEQUENCE [LARGE SCALE GENOMIC DNA]</scope>
    <source>
        <strain evidence="2">Daus_M_001</strain>
        <tissue evidence="2">Leg muscle</tissue>
    </source>
</reference>
<dbReference type="Pfam" id="PF20700">
    <property type="entry name" value="Mutator"/>
    <property type="match status" value="1"/>
</dbReference>
<evidence type="ECO:0000259" key="1">
    <source>
        <dbReference type="Pfam" id="PF20700"/>
    </source>
</evidence>
<evidence type="ECO:0000313" key="2">
    <source>
        <dbReference type="EMBL" id="KAJ8872086.1"/>
    </source>
</evidence>